<accession>A0ABN0AZS5</accession>
<dbReference type="Pfam" id="PF00450">
    <property type="entry name" value="Peptidase_S10"/>
    <property type="match status" value="1"/>
</dbReference>
<keyword evidence="1" id="KW-0645">Protease</keyword>
<proteinExistence type="predicted"/>
<dbReference type="RefSeq" id="WP_006304263.1">
    <property type="nucleotide sequence ID" value="NZ_AEDQ01000021.1"/>
</dbReference>
<comment type="caution">
    <text evidence="1">The sequence shown here is derived from an EMBL/GenBank/DDBJ whole genome shotgun (WGS) entry which is preliminary data.</text>
</comment>
<keyword evidence="1" id="KW-0121">Carboxypeptidase</keyword>
<evidence type="ECO:0000313" key="1">
    <source>
        <dbReference type="EMBL" id="EFL44030.1"/>
    </source>
</evidence>
<organism evidence="1 2">
    <name type="scientific">Fannyhessea vaginae PB189-T1-4</name>
    <dbReference type="NCBI Taxonomy" id="866774"/>
    <lineage>
        <taxon>Bacteria</taxon>
        <taxon>Bacillati</taxon>
        <taxon>Actinomycetota</taxon>
        <taxon>Coriobacteriia</taxon>
        <taxon>Coriobacteriales</taxon>
        <taxon>Atopobiaceae</taxon>
        <taxon>Fannyhessea</taxon>
    </lineage>
</organism>
<evidence type="ECO:0000313" key="2">
    <source>
        <dbReference type="Proteomes" id="UP000004431"/>
    </source>
</evidence>
<dbReference type="EMBL" id="AEDQ01000021">
    <property type="protein sequence ID" value="EFL44030.1"/>
    <property type="molecule type" value="Genomic_DNA"/>
</dbReference>
<keyword evidence="1" id="KW-0378">Hydrolase</keyword>
<dbReference type="Proteomes" id="UP000004431">
    <property type="component" value="Unassembled WGS sequence"/>
</dbReference>
<name>A0ABN0AZS5_9ACTN</name>
<dbReference type="InterPro" id="IPR001563">
    <property type="entry name" value="Peptidase_S10"/>
</dbReference>
<dbReference type="InterPro" id="IPR029058">
    <property type="entry name" value="AB_hydrolase_fold"/>
</dbReference>
<dbReference type="Gene3D" id="3.40.50.1820">
    <property type="entry name" value="alpha/beta hydrolase"/>
    <property type="match status" value="1"/>
</dbReference>
<protein>
    <submittedName>
        <fullName evidence="1">Serine carboxypeptidase</fullName>
    </submittedName>
</protein>
<sequence length="561" mass="61456">MDQSQSQTIHQAPSAQDAAVMCTPGAQMPGQVGMYTQFGYAPSAVSAPASQAPVQAAAADASAAASPADLKDAFIMTSAEKRIPLPQAGSANLVWKGSGISEGETIAYRACASHIDVRSDTGSLIGKMFSMSYVALDEQGNPQQSRPITFAYNGGPGCASVPINFGGMGPLRVKTNGVKHLAHPIEVEDNPCTLLRETDIVFLDALGTGWSALAEGVDTSTVFGVDGDADAFCRAISTWLEQQGRWMSPVYLFGESYGTVRNSVLMRLLGEKDIKVAGVTMLSSIFDYAQTEEGSDLYHLGMTPTMAACAQYFGKAGSDATPEAWFDEVMDWTDKVLAPALLLGDRLDADTEETIAQQLSHYIGLSEAHIRNRHLRITLDDFRRHLLYSEDRVVGRLDMRFSSDAPVAIQESTSWFGSEDAADDAVETSWTSAFRAFCHDTLHFSFNTPYLSMNYHRVGVNWKWEHKVPGKDYASPTANVGYDIAVAMRRNPAMKVCILGGRYDAATPFWNVVHDMARQYLSCELKERLEWHLYGCGHMAYVDVPTLEQLSRDMKEFYAKQ</sequence>
<dbReference type="GO" id="GO:0004180">
    <property type="term" value="F:carboxypeptidase activity"/>
    <property type="evidence" value="ECO:0007669"/>
    <property type="project" value="UniProtKB-KW"/>
</dbReference>
<dbReference type="SUPFAM" id="SSF53474">
    <property type="entry name" value="alpha/beta-Hydrolases"/>
    <property type="match status" value="1"/>
</dbReference>
<reference evidence="1 2" key="1">
    <citation type="submission" date="2010-08" db="EMBL/GenBank/DDBJ databases">
        <authorList>
            <person name="Durkin A.S."/>
            <person name="Madupu R."/>
            <person name="Torralba M."/>
            <person name="Gillis M."/>
            <person name="Methe B."/>
            <person name="Sutton G."/>
            <person name="Nelson K.E."/>
        </authorList>
    </citation>
    <scope>NUCLEOTIDE SEQUENCE [LARGE SCALE GENOMIC DNA]</scope>
    <source>
        <strain evidence="1 2">PB189-T1-4</strain>
    </source>
</reference>
<keyword evidence="2" id="KW-1185">Reference proteome</keyword>
<gene>
    <name evidence="1" type="ORF">HMPREF9248_0818</name>
</gene>